<evidence type="ECO:0000256" key="1">
    <source>
        <dbReference type="PROSITE-ProRule" id="PRU01379"/>
    </source>
</evidence>
<name>A0ABY7T5Y3_9SPHI</name>
<keyword evidence="5" id="KW-1185">Reference proteome</keyword>
<proteinExistence type="inferred from homology"/>
<dbReference type="Pfam" id="PF00246">
    <property type="entry name" value="Peptidase_M14"/>
    <property type="match status" value="1"/>
</dbReference>
<dbReference type="SUPFAM" id="SSF53187">
    <property type="entry name" value="Zn-dependent exopeptidases"/>
    <property type="match status" value="1"/>
</dbReference>
<protein>
    <submittedName>
        <fullName evidence="4">M14 family metallopeptidase</fullName>
    </submittedName>
</protein>
<feature type="compositionally biased region" description="Low complexity" evidence="2">
    <location>
        <begin position="731"/>
        <end position="758"/>
    </location>
</feature>
<gene>
    <name evidence="4" type="ORF">PQO05_18205</name>
</gene>
<organism evidence="4 5">
    <name type="scientific">Mucilaginibacter jinjuensis</name>
    <dbReference type="NCBI Taxonomy" id="1176721"/>
    <lineage>
        <taxon>Bacteria</taxon>
        <taxon>Pseudomonadati</taxon>
        <taxon>Bacteroidota</taxon>
        <taxon>Sphingobacteriia</taxon>
        <taxon>Sphingobacteriales</taxon>
        <taxon>Sphingobacteriaceae</taxon>
        <taxon>Mucilaginibacter</taxon>
    </lineage>
</organism>
<dbReference type="EMBL" id="CP117167">
    <property type="protein sequence ID" value="WCT10672.1"/>
    <property type="molecule type" value="Genomic_DNA"/>
</dbReference>
<evidence type="ECO:0000313" key="5">
    <source>
        <dbReference type="Proteomes" id="UP001216139"/>
    </source>
</evidence>
<dbReference type="Gene3D" id="3.40.630.10">
    <property type="entry name" value="Zn peptidases"/>
    <property type="match status" value="1"/>
</dbReference>
<reference evidence="4 5" key="1">
    <citation type="submission" date="2023-02" db="EMBL/GenBank/DDBJ databases">
        <title>Genome sequence of Mucilaginibacter jinjuensis strain KACC 16571.</title>
        <authorList>
            <person name="Kim S."/>
            <person name="Heo J."/>
            <person name="Kwon S.-W."/>
        </authorList>
    </citation>
    <scope>NUCLEOTIDE SEQUENCE [LARGE SCALE GENOMIC DNA]</scope>
    <source>
        <strain evidence="4 5">KACC 16571</strain>
    </source>
</reference>
<sequence length="914" mass="100316">MKTTFKITSLLFGLLLFSVQIVSAQSNYYFPKAQALDSKIPTPEQFLGYPIGSFYTRHDQVVAYFRELARVSNRIHVQSIGHTYENREQIIATVTSPENFGRLDQIRQEHLNQIDPAKPVISSSAPVIIHLGYGVHGNETSSTEVSLLVAYYLAASNDPETLKWLQESVIFIDPSLNPDGRDRAANWHNSFHSNPPVADPADKEHQEGWPQGRTNHYYTDLNRDWLNLVQVESRNRVEFFHQWYPNVQIDFHEQGTSATYYFEPTPKSHYSPIIPQFLYDEGIVLAKYNAEALDNIGSLYFTKEGYDNLSPIYGSTYPKFYGAVAATYEQASSRGIVQESANGIPLTFAFSIRNHLTTSFSTIRASVAEKAGLFKTQKDFFKYALEQGQKSTTKAYVFGDAKDVNLTQKFLGLLLQHRIKVYQLADNVAQDGKNFQKGKAYIVPSDQPNYLIVHSIFEENALTDSIYYDNTGWSIIHAYGLKYARLAAPTAKGALVNSVELTNGTVEGGKSNLAYLLNYTDYNASRALYHLLTKQILVRAAFKPFTAGTAAGKRSYGSGSLVIPVVGQTVSPDSLYKALQEVAVETHLNFAAVNTGYSLEGIDLGSSNIRAIKKPEVALAFGQGVTASEAGQVWFLLNQQLDLPVAKIDPASFQRADLSRYTVLILPGGAYNAWDKATVDKIKDWVSNGGTLITFQTASAWAIEHGIANEKVVPATFGGRDGNAQATTAVANTTAPAEQQAPAGGRRAGAPAAKPASADSTHQTPATGRRRSESGRLDFARQEEVEGAKRVNGAIFQADLDITNPIAFGVTSRKLFINKNGATILQPSANRYTTVAQYNAKPFVNGYAPRESVSSVANSAAIILSSSGRGKVVLFADDPTYRGYWLGTGRLFINSLFFANLAGGRAGGQQEEEQ</sequence>
<evidence type="ECO:0000259" key="3">
    <source>
        <dbReference type="PROSITE" id="PS52035"/>
    </source>
</evidence>
<dbReference type="SUPFAM" id="SSF52317">
    <property type="entry name" value="Class I glutamine amidotransferase-like"/>
    <property type="match status" value="1"/>
</dbReference>
<evidence type="ECO:0000313" key="4">
    <source>
        <dbReference type="EMBL" id="WCT10672.1"/>
    </source>
</evidence>
<dbReference type="Proteomes" id="UP001216139">
    <property type="component" value="Chromosome"/>
</dbReference>
<feature type="domain" description="Peptidase M14" evidence="3">
    <location>
        <begin position="54"/>
        <end position="351"/>
    </location>
</feature>
<dbReference type="PROSITE" id="PS52035">
    <property type="entry name" value="PEPTIDASE_M14"/>
    <property type="match status" value="1"/>
</dbReference>
<dbReference type="RefSeq" id="WP_273628864.1">
    <property type="nucleotide sequence ID" value="NZ_CP117167.1"/>
</dbReference>
<accession>A0ABY7T5Y3</accession>
<dbReference type="CDD" id="cd03143">
    <property type="entry name" value="A4_beta-galactosidase_middle_domain"/>
    <property type="match status" value="1"/>
</dbReference>
<feature type="active site" description="Proton donor/acceptor" evidence="1">
    <location>
        <position position="329"/>
    </location>
</feature>
<comment type="similarity">
    <text evidence="1">Belongs to the peptidase M14 family.</text>
</comment>
<dbReference type="InterPro" id="IPR029062">
    <property type="entry name" value="Class_I_gatase-like"/>
</dbReference>
<feature type="region of interest" description="Disordered" evidence="2">
    <location>
        <begin position="731"/>
        <end position="778"/>
    </location>
</feature>
<dbReference type="Gene3D" id="3.40.50.880">
    <property type="match status" value="1"/>
</dbReference>
<evidence type="ECO:0000256" key="2">
    <source>
        <dbReference type="SAM" id="MobiDB-lite"/>
    </source>
</evidence>
<dbReference type="InterPro" id="IPR000834">
    <property type="entry name" value="Peptidase_M14"/>
</dbReference>
<dbReference type="SMART" id="SM00631">
    <property type="entry name" value="Zn_pept"/>
    <property type="match status" value="1"/>
</dbReference>